<name>A0A4Z2HXB1_9TELE</name>
<organism evidence="1 2">
    <name type="scientific">Liparis tanakae</name>
    <name type="common">Tanaka's snailfish</name>
    <dbReference type="NCBI Taxonomy" id="230148"/>
    <lineage>
        <taxon>Eukaryota</taxon>
        <taxon>Metazoa</taxon>
        <taxon>Chordata</taxon>
        <taxon>Craniata</taxon>
        <taxon>Vertebrata</taxon>
        <taxon>Euteleostomi</taxon>
        <taxon>Actinopterygii</taxon>
        <taxon>Neopterygii</taxon>
        <taxon>Teleostei</taxon>
        <taxon>Neoteleostei</taxon>
        <taxon>Acanthomorphata</taxon>
        <taxon>Eupercaria</taxon>
        <taxon>Perciformes</taxon>
        <taxon>Cottioidei</taxon>
        <taxon>Cottales</taxon>
        <taxon>Liparidae</taxon>
        <taxon>Liparis</taxon>
    </lineage>
</organism>
<sequence length="62" mass="6961">MLAFCPATTAYPDNWISLPFLIVRTPWPLNIKITATAPRHESGLQLIPKTNILNMAVRERTG</sequence>
<proteinExistence type="predicted"/>
<evidence type="ECO:0000313" key="1">
    <source>
        <dbReference type="EMBL" id="TNN69975.1"/>
    </source>
</evidence>
<comment type="caution">
    <text evidence="1">The sequence shown here is derived from an EMBL/GenBank/DDBJ whole genome shotgun (WGS) entry which is preliminary data.</text>
</comment>
<gene>
    <name evidence="1" type="ORF">EYF80_019848</name>
</gene>
<keyword evidence="2" id="KW-1185">Reference proteome</keyword>
<reference evidence="1 2" key="1">
    <citation type="submission" date="2019-03" db="EMBL/GenBank/DDBJ databases">
        <title>First draft genome of Liparis tanakae, snailfish: a comprehensive survey of snailfish specific genes.</title>
        <authorList>
            <person name="Kim W."/>
            <person name="Song I."/>
            <person name="Jeong J.-H."/>
            <person name="Kim D."/>
            <person name="Kim S."/>
            <person name="Ryu S."/>
            <person name="Song J.Y."/>
            <person name="Lee S.K."/>
        </authorList>
    </citation>
    <scope>NUCLEOTIDE SEQUENCE [LARGE SCALE GENOMIC DNA]</scope>
    <source>
        <tissue evidence="1">Muscle</tissue>
    </source>
</reference>
<accession>A0A4Z2HXB1</accession>
<protein>
    <submittedName>
        <fullName evidence="1">Uncharacterized protein</fullName>
    </submittedName>
</protein>
<dbReference type="AlphaFoldDB" id="A0A4Z2HXB1"/>
<evidence type="ECO:0000313" key="2">
    <source>
        <dbReference type="Proteomes" id="UP000314294"/>
    </source>
</evidence>
<dbReference type="Proteomes" id="UP000314294">
    <property type="component" value="Unassembled WGS sequence"/>
</dbReference>
<dbReference type="EMBL" id="SRLO01000169">
    <property type="protein sequence ID" value="TNN69975.1"/>
    <property type="molecule type" value="Genomic_DNA"/>
</dbReference>